<comment type="caution">
    <text evidence="2">The sequence shown here is derived from an EMBL/GenBank/DDBJ whole genome shotgun (WGS) entry which is preliminary data.</text>
</comment>
<dbReference type="AlphaFoldDB" id="A0A7W5GH06"/>
<accession>A0A7W5GH06</accession>
<evidence type="ECO:0000313" key="2">
    <source>
        <dbReference type="EMBL" id="MBB3159310.1"/>
    </source>
</evidence>
<reference evidence="2 3" key="1">
    <citation type="submission" date="2020-08" db="EMBL/GenBank/DDBJ databases">
        <title>Genomic Encyclopedia of Type Strains, Phase III (KMG-III): the genomes of soil and plant-associated and newly described type strains.</title>
        <authorList>
            <person name="Whitman W."/>
        </authorList>
    </citation>
    <scope>NUCLEOTIDE SEQUENCE [LARGE SCALE GENOMIC DNA]</scope>
    <source>
        <strain evidence="2 3">CECT 8356</strain>
    </source>
</reference>
<gene>
    <name evidence="2" type="ORF">FHS07_003028</name>
</gene>
<evidence type="ECO:0000313" key="3">
    <source>
        <dbReference type="Proteomes" id="UP000543579"/>
    </source>
</evidence>
<dbReference type="EMBL" id="JACHXY010000003">
    <property type="protein sequence ID" value="MBB3159310.1"/>
    <property type="molecule type" value="Genomic_DNA"/>
</dbReference>
<dbReference type="Proteomes" id="UP000543579">
    <property type="component" value="Unassembled WGS sequence"/>
</dbReference>
<protein>
    <submittedName>
        <fullName evidence="2">Uncharacterized protein</fullName>
    </submittedName>
</protein>
<organism evidence="2 3">
    <name type="scientific">Microbacterium proteolyticum</name>
    <dbReference type="NCBI Taxonomy" id="1572644"/>
    <lineage>
        <taxon>Bacteria</taxon>
        <taxon>Bacillati</taxon>
        <taxon>Actinomycetota</taxon>
        <taxon>Actinomycetes</taxon>
        <taxon>Micrococcales</taxon>
        <taxon>Microbacteriaceae</taxon>
        <taxon>Microbacterium</taxon>
    </lineage>
</organism>
<feature type="chain" id="PRO_5030686265" evidence="1">
    <location>
        <begin position="22"/>
        <end position="136"/>
    </location>
</feature>
<evidence type="ECO:0000256" key="1">
    <source>
        <dbReference type="SAM" id="SignalP"/>
    </source>
</evidence>
<feature type="signal peptide" evidence="1">
    <location>
        <begin position="1"/>
        <end position="21"/>
    </location>
</feature>
<name>A0A7W5GH06_9MICO</name>
<sequence length="136" mass="13207">MTGTVATVFVGLASLSGCASATPQDSCIEMGSALSTASTGVVNAFASVDHDPAAAIMQLKAAQADFSATRDGWAPGIHAAGGEFVDAMGALIAATETATSPAEIDADALRAAVADFEAAAVGAAEVCSTPSPASTE</sequence>
<proteinExistence type="predicted"/>
<dbReference type="RefSeq" id="WP_183420683.1">
    <property type="nucleotide sequence ID" value="NZ_JACHXY010000003.1"/>
</dbReference>
<keyword evidence="1" id="KW-0732">Signal</keyword>